<name>A0ABU4F1I5_WILMA</name>
<accession>A0ABU4F1I5</accession>
<dbReference type="EMBL" id="JAWLUM010000005">
    <property type="protein sequence ID" value="MDV7136767.1"/>
    <property type="molecule type" value="Genomic_DNA"/>
</dbReference>
<comment type="caution">
    <text evidence="1">The sequence shown here is derived from an EMBL/GenBank/DDBJ whole genome shotgun (WGS) entry which is preliminary data.</text>
</comment>
<dbReference type="Proteomes" id="UP001185792">
    <property type="component" value="Unassembled WGS sequence"/>
</dbReference>
<protein>
    <submittedName>
        <fullName evidence="1">Uncharacterized protein</fullName>
    </submittedName>
</protein>
<keyword evidence="2" id="KW-1185">Reference proteome</keyword>
<proteinExistence type="predicted"/>
<sequence length="40" mass="4004">MTAPHLQLFTDVMSGSGTAVAVMGPPSRTAISFAARVGVA</sequence>
<organism evidence="1 2">
    <name type="scientific">Williamsia marianensis</name>
    <dbReference type="NCBI Taxonomy" id="85044"/>
    <lineage>
        <taxon>Bacteria</taxon>
        <taxon>Bacillati</taxon>
        <taxon>Actinomycetota</taxon>
        <taxon>Actinomycetes</taxon>
        <taxon>Mycobacteriales</taxon>
        <taxon>Nocardiaceae</taxon>
        <taxon>Williamsia</taxon>
    </lineage>
</organism>
<evidence type="ECO:0000313" key="2">
    <source>
        <dbReference type="Proteomes" id="UP001185792"/>
    </source>
</evidence>
<reference evidence="1 2" key="1">
    <citation type="submission" date="2023-10" db="EMBL/GenBank/DDBJ databases">
        <title>Development of a sustainable strategy for remediation of hydrocarbon-contaminated territories based on the waste exchange concept.</title>
        <authorList>
            <person name="Krivoruchko A."/>
        </authorList>
    </citation>
    <scope>NUCLEOTIDE SEQUENCE [LARGE SCALE GENOMIC DNA]</scope>
    <source>
        <strain evidence="1 2">IEGM 1236</strain>
    </source>
</reference>
<evidence type="ECO:0000313" key="1">
    <source>
        <dbReference type="EMBL" id="MDV7136767.1"/>
    </source>
</evidence>
<gene>
    <name evidence="1" type="ORF">R4198_23990</name>
</gene>
<dbReference type="RefSeq" id="WP_317714740.1">
    <property type="nucleotide sequence ID" value="NZ_JAWLUM010000005.1"/>
</dbReference>